<dbReference type="Gene3D" id="6.10.140.420">
    <property type="match status" value="1"/>
</dbReference>
<reference evidence="5" key="1">
    <citation type="submission" date="2020-07" db="EMBL/GenBank/DDBJ databases">
        <title>Genome sequence and genetic diversity analysis of an under-domesticated orphan crop, white fonio (Digitaria exilis).</title>
        <authorList>
            <person name="Bennetzen J.L."/>
            <person name="Chen S."/>
            <person name="Ma X."/>
            <person name="Wang X."/>
            <person name="Yssel A.E.J."/>
            <person name="Chaluvadi S.R."/>
            <person name="Johnson M."/>
            <person name="Gangashetty P."/>
            <person name="Hamidou F."/>
            <person name="Sanogo M.D."/>
            <person name="Zwaenepoel A."/>
            <person name="Wallace J."/>
            <person name="Van De Peer Y."/>
            <person name="Van Deynze A."/>
        </authorList>
    </citation>
    <scope>NUCLEOTIDE SEQUENCE</scope>
    <source>
        <tissue evidence="5">Leaves</tissue>
    </source>
</reference>
<evidence type="ECO:0000259" key="4">
    <source>
        <dbReference type="SMART" id="SM01115"/>
    </source>
</evidence>
<feature type="region of interest" description="Disordered" evidence="1">
    <location>
        <begin position="524"/>
        <end position="551"/>
    </location>
</feature>
<feature type="region of interest" description="Disordered" evidence="1">
    <location>
        <begin position="378"/>
        <end position="399"/>
    </location>
</feature>
<evidence type="ECO:0000256" key="3">
    <source>
        <dbReference type="SAM" id="SignalP"/>
    </source>
</evidence>
<feature type="domain" description="CWF21" evidence="4">
    <location>
        <begin position="485"/>
        <end position="532"/>
    </location>
</feature>
<dbReference type="OrthoDB" id="1885092at2759"/>
<dbReference type="EMBL" id="JACEFO010001880">
    <property type="protein sequence ID" value="KAF8696839.1"/>
    <property type="molecule type" value="Genomic_DNA"/>
</dbReference>
<comment type="caution">
    <text evidence="5">The sequence shown here is derived from an EMBL/GenBank/DDBJ whole genome shotgun (WGS) entry which is preliminary data.</text>
</comment>
<dbReference type="Proteomes" id="UP000636709">
    <property type="component" value="Unassembled WGS sequence"/>
</dbReference>
<sequence>MFIDPSTTKPQNSQVPIVRFRPIDPTTMAASHLLLLLILAAVAPGPSSARHVITFAPARGVNPASLAWDPTAQHFVVAGSGDAVLSVSDAGVTESILSSGASAVAVDDRRRRLLVASPGSVSAFDLRSPRPHRLILSTPIPDTAPPGGIAVDPHTGSAFLTVGARIYKLSVEGDLAPLPSAPALGSNPLASLTAHVSRGFLLVGQPSTGSLLRVDMEDGATRTVSCAITPPTPVAVAVRTDGAVAVGGAAGLRLVVSNDGWASCGVRDEAAPKPDGPVAAVAVRERRRVYALVEAETTDGGKEWRIEEAAWKSESEGEMVVGLVFVGVALAIFMFWRFQMRQLAGNMNKKIIYTSVRRQVVSKRQFGIRKFPIDRTKTPTITRPTRLNPTKARVSSVNPTQARVSSVVPALGHHPAPATAATFMYNGIGLQTPRGSGTSGHVQASKFLAKPRPPSTSAADGGGTPNPLPTGSGLDGMRKPNKDILEHDRKRRVELRLVVLRDAFEEQGYTEAEIEERVEAARKAAEMEAEAEAEEDPPRAKDKRYHCDKFL</sequence>
<proteinExistence type="predicted"/>
<dbReference type="AlphaFoldDB" id="A0A835ENM9"/>
<feature type="signal peptide" evidence="3">
    <location>
        <begin position="1"/>
        <end position="49"/>
    </location>
</feature>
<keyword evidence="2" id="KW-0812">Transmembrane</keyword>
<dbReference type="PANTHER" id="PTHR31460">
    <property type="match status" value="1"/>
</dbReference>
<dbReference type="Gene3D" id="2.130.10.10">
    <property type="entry name" value="YVTN repeat-like/Quinoprotein amine dehydrogenase"/>
    <property type="match status" value="1"/>
</dbReference>
<dbReference type="SMART" id="SM01115">
    <property type="entry name" value="cwf21"/>
    <property type="match status" value="1"/>
</dbReference>
<dbReference type="GO" id="GO:0005783">
    <property type="term" value="C:endoplasmic reticulum"/>
    <property type="evidence" value="ECO:0007669"/>
    <property type="project" value="TreeGrafter"/>
</dbReference>
<evidence type="ECO:0000256" key="1">
    <source>
        <dbReference type="SAM" id="MobiDB-lite"/>
    </source>
</evidence>
<keyword evidence="2" id="KW-0472">Membrane</keyword>
<feature type="chain" id="PRO_5032665717" description="CWF21 domain-containing protein" evidence="3">
    <location>
        <begin position="50"/>
        <end position="551"/>
    </location>
</feature>
<gene>
    <name evidence="5" type="ORF">HU200_036478</name>
</gene>
<dbReference type="InterPro" id="IPR053224">
    <property type="entry name" value="Sensory_adhesion_molecule"/>
</dbReference>
<dbReference type="InterPro" id="IPR015943">
    <property type="entry name" value="WD40/YVTN_repeat-like_dom_sf"/>
</dbReference>
<keyword evidence="3" id="KW-0732">Signal</keyword>
<evidence type="ECO:0000313" key="5">
    <source>
        <dbReference type="EMBL" id="KAF8696839.1"/>
    </source>
</evidence>
<feature type="compositionally biased region" description="Basic and acidic residues" evidence="1">
    <location>
        <begin position="476"/>
        <end position="485"/>
    </location>
</feature>
<accession>A0A835ENM9</accession>
<feature type="region of interest" description="Disordered" evidence="1">
    <location>
        <begin position="448"/>
        <end position="485"/>
    </location>
</feature>
<feature type="transmembrane region" description="Helical" evidence="2">
    <location>
        <begin position="319"/>
        <end position="338"/>
    </location>
</feature>
<evidence type="ECO:0000313" key="6">
    <source>
        <dbReference type="Proteomes" id="UP000636709"/>
    </source>
</evidence>
<name>A0A835ENM9_9POAL</name>
<dbReference type="GO" id="GO:0005634">
    <property type="term" value="C:nucleus"/>
    <property type="evidence" value="ECO:0007669"/>
    <property type="project" value="UniProtKB-ARBA"/>
</dbReference>
<dbReference type="CDD" id="cd21372">
    <property type="entry name" value="cwf21_CWC21-like"/>
    <property type="match status" value="1"/>
</dbReference>
<keyword evidence="2" id="KW-1133">Transmembrane helix</keyword>
<dbReference type="PANTHER" id="PTHR31460:SF3">
    <property type="entry name" value="MESOCENTIN"/>
    <property type="match status" value="1"/>
</dbReference>
<evidence type="ECO:0000256" key="2">
    <source>
        <dbReference type="SAM" id="Phobius"/>
    </source>
</evidence>
<dbReference type="SUPFAM" id="SSF101898">
    <property type="entry name" value="NHL repeat"/>
    <property type="match status" value="1"/>
</dbReference>
<feature type="compositionally biased region" description="Basic and acidic residues" evidence="1">
    <location>
        <begin position="536"/>
        <end position="551"/>
    </location>
</feature>
<organism evidence="5 6">
    <name type="scientific">Digitaria exilis</name>
    <dbReference type="NCBI Taxonomy" id="1010633"/>
    <lineage>
        <taxon>Eukaryota</taxon>
        <taxon>Viridiplantae</taxon>
        <taxon>Streptophyta</taxon>
        <taxon>Embryophyta</taxon>
        <taxon>Tracheophyta</taxon>
        <taxon>Spermatophyta</taxon>
        <taxon>Magnoliopsida</taxon>
        <taxon>Liliopsida</taxon>
        <taxon>Poales</taxon>
        <taxon>Poaceae</taxon>
        <taxon>PACMAD clade</taxon>
        <taxon>Panicoideae</taxon>
        <taxon>Panicodae</taxon>
        <taxon>Paniceae</taxon>
        <taxon>Anthephorinae</taxon>
        <taxon>Digitaria</taxon>
    </lineage>
</organism>
<protein>
    <recommendedName>
        <fullName evidence="4">CWF21 domain-containing protein</fullName>
    </recommendedName>
</protein>
<dbReference type="Pfam" id="PF08312">
    <property type="entry name" value="cwf21"/>
    <property type="match status" value="1"/>
</dbReference>
<dbReference type="InterPro" id="IPR013170">
    <property type="entry name" value="mRNA_splic_Cwf21_dom"/>
</dbReference>
<keyword evidence="6" id="KW-1185">Reference proteome</keyword>